<dbReference type="GO" id="GO:0033615">
    <property type="term" value="P:mitochondrial proton-transporting ATP synthase complex assembly"/>
    <property type="evidence" value="ECO:0007669"/>
    <property type="project" value="TreeGrafter"/>
</dbReference>
<keyword evidence="3" id="KW-0809">Transit peptide</keyword>
<evidence type="ECO:0000256" key="3">
    <source>
        <dbReference type="ARBA" id="ARBA00022946"/>
    </source>
</evidence>
<evidence type="ECO:0000313" key="6">
    <source>
        <dbReference type="Proteomes" id="UP000191144"/>
    </source>
</evidence>
<evidence type="ECO:0000256" key="2">
    <source>
        <dbReference type="ARBA" id="ARBA00009116"/>
    </source>
</evidence>
<comment type="subcellular location">
    <subcellularLocation>
        <location evidence="1">Mitochondrion</location>
    </subcellularLocation>
</comment>
<reference evidence="6" key="1">
    <citation type="submission" date="2016-03" db="EMBL/GenBank/DDBJ databases">
        <authorList>
            <person name="Devillers Hugo."/>
        </authorList>
    </citation>
    <scope>NUCLEOTIDE SEQUENCE [LARGE SCALE GENOMIC DNA]</scope>
</reference>
<gene>
    <name evidence="5" type="ORF">LAME_0B03488G</name>
</gene>
<dbReference type="PANTHER" id="PTHR13126">
    <property type="entry name" value="CHAPERONE ATP11"/>
    <property type="match status" value="1"/>
</dbReference>
<dbReference type="Pfam" id="PF06644">
    <property type="entry name" value="ATP11"/>
    <property type="match status" value="1"/>
</dbReference>
<dbReference type="GO" id="GO:0005739">
    <property type="term" value="C:mitochondrion"/>
    <property type="evidence" value="ECO:0007669"/>
    <property type="project" value="UniProtKB-SubCell"/>
</dbReference>
<keyword evidence="4" id="KW-0496">Mitochondrion</keyword>
<dbReference type="OrthoDB" id="16535at2759"/>
<dbReference type="Proteomes" id="UP000191144">
    <property type="component" value="Chromosome B"/>
</dbReference>
<proteinExistence type="inferred from homology"/>
<dbReference type="AlphaFoldDB" id="A0A1G4IU13"/>
<dbReference type="InterPro" id="IPR010591">
    <property type="entry name" value="ATP11"/>
</dbReference>
<protein>
    <submittedName>
        <fullName evidence="5">LAME_0B03488g1_1</fullName>
    </submittedName>
</protein>
<dbReference type="EMBL" id="LT598478">
    <property type="protein sequence ID" value="SCU80511.1"/>
    <property type="molecule type" value="Genomic_DNA"/>
</dbReference>
<evidence type="ECO:0000313" key="5">
    <source>
        <dbReference type="EMBL" id="SCU80511.1"/>
    </source>
</evidence>
<evidence type="ECO:0000256" key="1">
    <source>
        <dbReference type="ARBA" id="ARBA00004173"/>
    </source>
</evidence>
<keyword evidence="6" id="KW-1185">Reference proteome</keyword>
<name>A0A1G4IU13_9SACH</name>
<dbReference type="PANTHER" id="PTHR13126:SF0">
    <property type="entry name" value="ATP SYNTHASE MITOCHONDRIAL F1 COMPLEX ASSEMBLY FACTOR 1"/>
    <property type="match status" value="1"/>
</dbReference>
<organism evidence="5 6">
    <name type="scientific">Lachancea meyersii CBS 8951</name>
    <dbReference type="NCBI Taxonomy" id="1266667"/>
    <lineage>
        <taxon>Eukaryota</taxon>
        <taxon>Fungi</taxon>
        <taxon>Dikarya</taxon>
        <taxon>Ascomycota</taxon>
        <taxon>Saccharomycotina</taxon>
        <taxon>Saccharomycetes</taxon>
        <taxon>Saccharomycetales</taxon>
        <taxon>Saccharomycetaceae</taxon>
        <taxon>Lachancea</taxon>
    </lineage>
</organism>
<comment type="similarity">
    <text evidence="2">Belongs to the ATP11 family.</text>
</comment>
<evidence type="ECO:0000256" key="4">
    <source>
        <dbReference type="ARBA" id="ARBA00023128"/>
    </source>
</evidence>
<sequence>MSILARNVARLTRTQTRKASAISLTKFIQQQQQLQRSKNYSTEALEQRYHEKLLQKARAQGFESVEHLKENLKADIEGKKRALNKIDPLQELVEYEQGMKMANNNAKMTEPRGPVDANATPAPFKTLDSFLKLEKIQDLSRQEVEFLWRARWASQENAMNAVVPTAVFDQMSKHFKSAPTFVLPLPRDIKADESDLNGSGDGQGVELHYIQWQVVGPQTVHCIMTSLAEYKLHKEYAKPHTTFQFHSELAKDKQIVLMNGHVEKDVNISLQDAQLLLLNVQRFYGATGEETVPSKQRIKLLHDFASGSSDFTVEKLISLAQSMDT</sequence>
<accession>A0A1G4IU13</accession>